<keyword evidence="1" id="KW-0863">Zinc-finger</keyword>
<evidence type="ECO:0000259" key="3">
    <source>
        <dbReference type="PROSITE" id="PS50158"/>
    </source>
</evidence>
<reference evidence="4" key="1">
    <citation type="journal article" date="2023" name="Front. Mar. Sci.">
        <title>A new Merluccius polli reference genome to investigate the effects of global change in West African waters.</title>
        <authorList>
            <person name="Mateo J.L."/>
            <person name="Blanco-Fernandez C."/>
            <person name="Garcia-Vazquez E."/>
            <person name="Machado-Schiaffino G."/>
        </authorList>
    </citation>
    <scope>NUCLEOTIDE SEQUENCE</scope>
    <source>
        <strain evidence="4">C29</strain>
        <tissue evidence="4">Fin</tissue>
    </source>
</reference>
<evidence type="ECO:0000256" key="1">
    <source>
        <dbReference type="PROSITE-ProRule" id="PRU00047"/>
    </source>
</evidence>
<dbReference type="EMBL" id="JAOPHQ010001133">
    <property type="protein sequence ID" value="KAK0152268.1"/>
    <property type="molecule type" value="Genomic_DNA"/>
</dbReference>
<dbReference type="GO" id="GO:0003676">
    <property type="term" value="F:nucleic acid binding"/>
    <property type="evidence" value="ECO:0007669"/>
    <property type="project" value="InterPro"/>
</dbReference>
<dbReference type="AlphaFoldDB" id="A0AA47P9I3"/>
<dbReference type="GO" id="GO:0008270">
    <property type="term" value="F:zinc ion binding"/>
    <property type="evidence" value="ECO:0007669"/>
    <property type="project" value="UniProtKB-KW"/>
</dbReference>
<feature type="compositionally biased region" description="Polar residues" evidence="2">
    <location>
        <begin position="1"/>
        <end position="23"/>
    </location>
</feature>
<dbReference type="PROSITE" id="PS50158">
    <property type="entry name" value="ZF_CCHC"/>
    <property type="match status" value="1"/>
</dbReference>
<accession>A0AA47P9I3</accession>
<proteinExistence type="predicted"/>
<keyword evidence="1" id="KW-0862">Zinc</keyword>
<comment type="caution">
    <text evidence="4">The sequence shown here is derived from an EMBL/GenBank/DDBJ whole genome shotgun (WGS) entry which is preliminary data.</text>
</comment>
<keyword evidence="1" id="KW-0479">Metal-binding</keyword>
<evidence type="ECO:0000313" key="5">
    <source>
        <dbReference type="Proteomes" id="UP001174136"/>
    </source>
</evidence>
<dbReference type="InterPro" id="IPR001878">
    <property type="entry name" value="Znf_CCHC"/>
</dbReference>
<name>A0AA47P9I3_MERPO</name>
<gene>
    <name evidence="4" type="ORF">N1851_006318</name>
</gene>
<feature type="domain" description="CCHC-type" evidence="3">
    <location>
        <begin position="365"/>
        <end position="379"/>
    </location>
</feature>
<protein>
    <recommendedName>
        <fullName evidence="3">CCHC-type domain-containing protein</fullName>
    </recommendedName>
</protein>
<dbReference type="Proteomes" id="UP001174136">
    <property type="component" value="Unassembled WGS sequence"/>
</dbReference>
<evidence type="ECO:0000256" key="2">
    <source>
        <dbReference type="SAM" id="MobiDB-lite"/>
    </source>
</evidence>
<feature type="region of interest" description="Disordered" evidence="2">
    <location>
        <begin position="1"/>
        <end position="29"/>
    </location>
</feature>
<evidence type="ECO:0000313" key="4">
    <source>
        <dbReference type="EMBL" id="KAK0152268.1"/>
    </source>
</evidence>
<keyword evidence="5" id="KW-1185">Reference proteome</keyword>
<organism evidence="4 5">
    <name type="scientific">Merluccius polli</name>
    <name type="common">Benguela hake</name>
    <name type="synonym">Merluccius cadenati</name>
    <dbReference type="NCBI Taxonomy" id="89951"/>
    <lineage>
        <taxon>Eukaryota</taxon>
        <taxon>Metazoa</taxon>
        <taxon>Chordata</taxon>
        <taxon>Craniata</taxon>
        <taxon>Vertebrata</taxon>
        <taxon>Euteleostomi</taxon>
        <taxon>Actinopterygii</taxon>
        <taxon>Neopterygii</taxon>
        <taxon>Teleostei</taxon>
        <taxon>Neoteleostei</taxon>
        <taxon>Acanthomorphata</taxon>
        <taxon>Zeiogadaria</taxon>
        <taxon>Gadariae</taxon>
        <taxon>Gadiformes</taxon>
        <taxon>Gadoidei</taxon>
        <taxon>Merlucciidae</taxon>
        <taxon>Merluccius</taxon>
    </lineage>
</organism>
<sequence length="391" mass="43482">MDSGCQGTAPLNTSSPHTSGNSDTVRHRDSQVTVHVKELKFFRGDSSDKYPVQDWIDLTKTYLRKQRCPVDEQAEEIMGKLMGKAKDVVKVALRSDTTLDVKQHPELIYDILLQYFSDSSSCLPLADFYSTLPRPGEGPVDYWLRVNRAAELAADSLRRQGRRMENQSEEVARMFVKYCRDPDLSSIFKCKPIREWSARDIQLRIDDHQRELRASGRDRGDVQVKSHAATLADMQPNAALYSQPMPEQCPTPCATLSPTAAASPVCQAQHFPPITPQSRNYSPCQSQCPPSCSSMPAVLQNSHETEDRILSRMMAMLEQMMGKVQGRGGTPRGGRFQGGLCEKACRVCNDSKHTTVTHCRSERLCFACFAPGHTRTECPAGSSSKPPPAGN</sequence>